<dbReference type="Proteomes" id="UP000435837">
    <property type="component" value="Unassembled WGS sequence"/>
</dbReference>
<reference evidence="1 3" key="1">
    <citation type="submission" date="2019-12" db="EMBL/GenBank/DDBJ databases">
        <title>Whole genome shotgun sequence of Streptomyces caniferus NBRC 15389.</title>
        <authorList>
            <person name="Ichikawa N."/>
            <person name="Kimura A."/>
            <person name="Kitahashi Y."/>
            <person name="Komaki H."/>
            <person name="Tamura T."/>
        </authorList>
    </citation>
    <scope>NUCLEOTIDE SEQUENCE [LARGE SCALE GENOMIC DNA]</scope>
    <source>
        <strain evidence="1 3">NBRC 15389</strain>
    </source>
</reference>
<proteinExistence type="predicted"/>
<dbReference type="RefSeq" id="WP_159478852.1">
    <property type="nucleotide sequence ID" value="NZ_BAAATH010000029.1"/>
</dbReference>
<dbReference type="Proteomes" id="UP001432292">
    <property type="component" value="Chromosome"/>
</dbReference>
<organism evidence="1 3">
    <name type="scientific">Streptomyces caniferus</name>
    <dbReference type="NCBI Taxonomy" id="285557"/>
    <lineage>
        <taxon>Bacteria</taxon>
        <taxon>Bacillati</taxon>
        <taxon>Actinomycetota</taxon>
        <taxon>Actinomycetes</taxon>
        <taxon>Kitasatosporales</taxon>
        <taxon>Streptomycetaceae</taxon>
        <taxon>Streptomyces</taxon>
    </lineage>
</organism>
<gene>
    <name evidence="2" type="ORF">OG727_33920</name>
    <name evidence="1" type="ORF">Scani_44760</name>
</gene>
<name>A0A640SAX3_9ACTN</name>
<dbReference type="EMBL" id="CP108473">
    <property type="protein sequence ID" value="WUS26889.1"/>
    <property type="molecule type" value="Genomic_DNA"/>
</dbReference>
<protein>
    <submittedName>
        <fullName evidence="1">Uncharacterized protein</fullName>
    </submittedName>
</protein>
<evidence type="ECO:0000313" key="3">
    <source>
        <dbReference type="Proteomes" id="UP000435837"/>
    </source>
</evidence>
<reference evidence="2" key="2">
    <citation type="submission" date="2022-10" db="EMBL/GenBank/DDBJ databases">
        <title>The complete genomes of actinobacterial strains from the NBC collection.</title>
        <authorList>
            <person name="Joergensen T.S."/>
            <person name="Alvarez Arevalo M."/>
            <person name="Sterndorff E.B."/>
            <person name="Faurdal D."/>
            <person name="Vuksanovic O."/>
            <person name="Mourched A.-S."/>
            <person name="Charusanti P."/>
            <person name="Shaw S."/>
            <person name="Blin K."/>
            <person name="Weber T."/>
        </authorList>
    </citation>
    <scope>NUCLEOTIDE SEQUENCE</scope>
    <source>
        <strain evidence="2">NBC_01256</strain>
    </source>
</reference>
<sequence>MTDEDPQDPADHVAACSITPSLVEQIVGLAELPLGDWAVSEAAMRRRGWCEAGDDLPLEDAFVTAEGHLAYLGDTLALSFAHFYWVGGEDWGEDFWGTLPGWSSHADAGREVFDTYIDAAVAAFTQRLGPPERDITTEGGTRAMGDGDWRHAAWRCGENLLVIGPRHESLSYFQFEEAVVYIGPIETAAPLPALHDFIS</sequence>
<dbReference type="AlphaFoldDB" id="A0A640SAX3"/>
<dbReference type="OrthoDB" id="3522501at2"/>
<dbReference type="EMBL" id="BLIN01000005">
    <property type="protein sequence ID" value="GFE08208.1"/>
    <property type="molecule type" value="Genomic_DNA"/>
</dbReference>
<accession>A0A640SAX3</accession>
<dbReference type="GeneID" id="96633963"/>
<evidence type="ECO:0000313" key="1">
    <source>
        <dbReference type="EMBL" id="GFE08208.1"/>
    </source>
</evidence>
<evidence type="ECO:0000313" key="2">
    <source>
        <dbReference type="EMBL" id="WUS26889.1"/>
    </source>
</evidence>
<evidence type="ECO:0000313" key="4">
    <source>
        <dbReference type="Proteomes" id="UP001432292"/>
    </source>
</evidence>
<keyword evidence="4" id="KW-1185">Reference proteome</keyword>